<evidence type="ECO:0008006" key="3">
    <source>
        <dbReference type="Google" id="ProtNLM"/>
    </source>
</evidence>
<proteinExistence type="predicted"/>
<gene>
    <name evidence="1" type="ORF">AJAP_05350</name>
</gene>
<organism evidence="1 2">
    <name type="scientific">Amycolatopsis japonica</name>
    <dbReference type="NCBI Taxonomy" id="208439"/>
    <lineage>
        <taxon>Bacteria</taxon>
        <taxon>Bacillati</taxon>
        <taxon>Actinomycetota</taxon>
        <taxon>Actinomycetes</taxon>
        <taxon>Pseudonocardiales</taxon>
        <taxon>Pseudonocardiaceae</taxon>
        <taxon>Amycolatopsis</taxon>
        <taxon>Amycolatopsis japonica group</taxon>
    </lineage>
</organism>
<dbReference type="AlphaFoldDB" id="A0A075UUT4"/>
<protein>
    <recommendedName>
        <fullName evidence="3">Excreted virulence factor EspC, type VII ESX diderm</fullName>
    </recommendedName>
</protein>
<accession>A0A075UUT4</accession>
<dbReference type="eggNOG" id="ENOG502ZP2Q">
    <property type="taxonomic scope" value="Bacteria"/>
</dbReference>
<keyword evidence="2" id="KW-1185">Reference proteome</keyword>
<dbReference type="STRING" id="208439.AJAP_05350"/>
<sequence length="109" mass="11612">MAEGTGYEVVPESLADMATEFQTAAESWTTLKDTIGGLTMQPGDLGLLATGAGYIEAYNDACKLIVEKLGEAITSFEDTESALVTVANTYAAQDAEYYEQFGYLGSDDD</sequence>
<evidence type="ECO:0000313" key="2">
    <source>
        <dbReference type="Proteomes" id="UP000028492"/>
    </source>
</evidence>
<dbReference type="KEGG" id="aja:AJAP_05350"/>
<dbReference type="HOGENOM" id="CLU_155269_0_0_11"/>
<name>A0A075UUT4_9PSEU</name>
<dbReference type="EMBL" id="CP008953">
    <property type="protein sequence ID" value="AIG73990.1"/>
    <property type="molecule type" value="Genomic_DNA"/>
</dbReference>
<dbReference type="RefSeq" id="WP_038508704.1">
    <property type="nucleotide sequence ID" value="NZ_CP008953.1"/>
</dbReference>
<evidence type="ECO:0000313" key="1">
    <source>
        <dbReference type="EMBL" id="AIG73990.1"/>
    </source>
</evidence>
<dbReference type="Proteomes" id="UP000028492">
    <property type="component" value="Chromosome"/>
</dbReference>
<reference evidence="1 2" key="1">
    <citation type="journal article" date="2014" name="J. Biotechnol.">
        <title>Complete genome sequence of the actinobacterium Amycolatopsis japonica MG417-CF17(T) (=DSM 44213T) producing (S,S)-N,N'-ethylenediaminedisuccinic acid.</title>
        <authorList>
            <person name="Stegmann E."/>
            <person name="Albersmeier A."/>
            <person name="Spohn M."/>
            <person name="Gert H."/>
            <person name="Weber T."/>
            <person name="Wohlleben W."/>
            <person name="Kalinowski J."/>
            <person name="Ruckert C."/>
        </authorList>
    </citation>
    <scope>NUCLEOTIDE SEQUENCE [LARGE SCALE GENOMIC DNA]</scope>
    <source>
        <strain evidence="2">MG417-CF17 (DSM 44213)</strain>
    </source>
</reference>